<dbReference type="eggNOG" id="COG3203">
    <property type="taxonomic scope" value="Bacteria"/>
</dbReference>
<evidence type="ECO:0000256" key="4">
    <source>
        <dbReference type="ARBA" id="ARBA00022452"/>
    </source>
</evidence>
<dbReference type="KEGG" id="bgd:bgla_1g15280"/>
<dbReference type="Pfam" id="PF13609">
    <property type="entry name" value="Porin_4"/>
    <property type="match status" value="1"/>
</dbReference>
<evidence type="ECO:0000259" key="12">
    <source>
        <dbReference type="Pfam" id="PF13609"/>
    </source>
</evidence>
<dbReference type="Proteomes" id="UP000008316">
    <property type="component" value="Chromosome 1"/>
</dbReference>
<evidence type="ECO:0000256" key="10">
    <source>
        <dbReference type="ARBA" id="ARBA00023237"/>
    </source>
</evidence>
<dbReference type="STRING" id="999541.bgla_1g15280"/>
<feature type="signal peptide" evidence="11">
    <location>
        <begin position="1"/>
        <end position="24"/>
    </location>
</feature>
<protein>
    <submittedName>
        <fullName evidence="13">Porin, Gram-negative type</fullName>
    </submittedName>
</protein>
<evidence type="ECO:0000256" key="2">
    <source>
        <dbReference type="ARBA" id="ARBA00011233"/>
    </source>
</evidence>
<feature type="chain" id="PRO_5003285482" evidence="11">
    <location>
        <begin position="25"/>
        <end position="404"/>
    </location>
</feature>
<evidence type="ECO:0000256" key="11">
    <source>
        <dbReference type="SAM" id="SignalP"/>
    </source>
</evidence>
<keyword evidence="5" id="KW-0812">Transmembrane</keyword>
<evidence type="ECO:0000256" key="9">
    <source>
        <dbReference type="ARBA" id="ARBA00023136"/>
    </source>
</evidence>
<keyword evidence="7" id="KW-0406">Ion transport</keyword>
<sequence length="404" mass="42253">MKQLPVKRTALTLTALALAATAHAQSSVTLFGTIDAGLAFTSNQQATASNGSTSGHPTAQVAGGNLVPSRFGLMGSEDIGADTHVNFTLEGSILTQSGASIDSGSIFNRNAWVGLSNPRYGTLTLGRQYDPFSDDLGLYASSNSWATLYGSHFGDVDNLNEAFNFNNSIKYLSPNFGGLTIGGLFSLGGVAGDFSQKRGWSLAANYANGPLSLSAGYLSLRNPVQAALGGETNYFGDFSCANADASYCELQNAARLSVFGAGGSYAIGNVTVALSYTHTQLSQSQYYAASGTGGNTDIRFDIGELNTTWQVTPYMLLGAAYIFNDVQPAGRASTRVHQINLGTSYNLSKRTALYAVAIGQYSAGEGLGLDATSGGTRNLAEIPNLVNSNSNRQLAVIAGIRHNF</sequence>
<dbReference type="SUPFAM" id="SSF56935">
    <property type="entry name" value="Porins"/>
    <property type="match status" value="1"/>
</dbReference>
<evidence type="ECO:0000313" key="13">
    <source>
        <dbReference type="EMBL" id="AEA60187.1"/>
    </source>
</evidence>
<evidence type="ECO:0000256" key="6">
    <source>
        <dbReference type="ARBA" id="ARBA00022729"/>
    </source>
</evidence>
<dbReference type="PANTHER" id="PTHR34501:SF9">
    <property type="entry name" value="MAJOR OUTER MEMBRANE PROTEIN P.IA"/>
    <property type="match status" value="1"/>
</dbReference>
<dbReference type="GO" id="GO:0009279">
    <property type="term" value="C:cell outer membrane"/>
    <property type="evidence" value="ECO:0007669"/>
    <property type="project" value="UniProtKB-SubCell"/>
</dbReference>
<evidence type="ECO:0000256" key="7">
    <source>
        <dbReference type="ARBA" id="ARBA00023065"/>
    </source>
</evidence>
<keyword evidence="3" id="KW-0813">Transport</keyword>
<dbReference type="InterPro" id="IPR033900">
    <property type="entry name" value="Gram_neg_porin_domain"/>
</dbReference>
<keyword evidence="6 11" id="KW-0732">Signal</keyword>
<dbReference type="CDD" id="cd00342">
    <property type="entry name" value="gram_neg_porins"/>
    <property type="match status" value="1"/>
</dbReference>
<evidence type="ECO:0000256" key="1">
    <source>
        <dbReference type="ARBA" id="ARBA00004571"/>
    </source>
</evidence>
<evidence type="ECO:0000256" key="5">
    <source>
        <dbReference type="ARBA" id="ARBA00022692"/>
    </source>
</evidence>
<feature type="domain" description="Porin" evidence="12">
    <location>
        <begin position="13"/>
        <end position="356"/>
    </location>
</feature>
<dbReference type="PRINTS" id="PR00182">
    <property type="entry name" value="ECOLNEIPORIN"/>
</dbReference>
<comment type="subunit">
    <text evidence="2">Homotrimer.</text>
</comment>
<reference evidence="13 14" key="1">
    <citation type="journal article" date="2011" name="J. Bacteriol.">
        <title>Complete genome sequence of Burkholderia gladioli BSR3.</title>
        <authorList>
            <person name="Seo Y.S."/>
            <person name="Lim J."/>
            <person name="Choi B.S."/>
            <person name="Kim H."/>
            <person name="Goo E."/>
            <person name="Lee B."/>
            <person name="Lim J.S."/>
            <person name="Choi I.Y."/>
            <person name="Moon J.S."/>
            <person name="Kim J."/>
            <person name="Hwang I."/>
        </authorList>
    </citation>
    <scope>NUCLEOTIDE SEQUENCE [LARGE SCALE GENOMIC DNA]</scope>
    <source>
        <strain evidence="13 14">BSR3</strain>
    </source>
</reference>
<keyword evidence="10" id="KW-0998">Cell outer membrane</keyword>
<dbReference type="GO" id="GO:0046930">
    <property type="term" value="C:pore complex"/>
    <property type="evidence" value="ECO:0007669"/>
    <property type="project" value="UniProtKB-KW"/>
</dbReference>
<gene>
    <name evidence="13" type="ordered locus">bgla_1g15280</name>
</gene>
<keyword evidence="14" id="KW-1185">Reference proteome</keyword>
<dbReference type="GO" id="GO:0015288">
    <property type="term" value="F:porin activity"/>
    <property type="evidence" value="ECO:0007669"/>
    <property type="project" value="UniProtKB-KW"/>
</dbReference>
<evidence type="ECO:0000256" key="8">
    <source>
        <dbReference type="ARBA" id="ARBA00023114"/>
    </source>
</evidence>
<dbReference type="RefSeq" id="WP_013697527.1">
    <property type="nucleotide sequence ID" value="NC_015381.1"/>
</dbReference>
<name>F2LCD5_BURGS</name>
<keyword evidence="4" id="KW-1134">Transmembrane beta strand</keyword>
<proteinExistence type="predicted"/>
<comment type="subcellular location">
    <subcellularLocation>
        <location evidence="1">Cell outer membrane</location>
        <topology evidence="1">Multi-pass membrane protein</topology>
    </subcellularLocation>
</comment>
<dbReference type="InterPro" id="IPR023614">
    <property type="entry name" value="Porin_dom_sf"/>
</dbReference>
<dbReference type="Gene3D" id="2.40.160.10">
    <property type="entry name" value="Porin"/>
    <property type="match status" value="1"/>
</dbReference>
<dbReference type="EMBL" id="CP002599">
    <property type="protein sequence ID" value="AEA60187.1"/>
    <property type="molecule type" value="Genomic_DNA"/>
</dbReference>
<evidence type="ECO:0000313" key="14">
    <source>
        <dbReference type="Proteomes" id="UP000008316"/>
    </source>
</evidence>
<dbReference type="InterPro" id="IPR001702">
    <property type="entry name" value="Porin_Gram-ve"/>
</dbReference>
<dbReference type="HOGENOM" id="CLU_038238_0_1_4"/>
<evidence type="ECO:0000256" key="3">
    <source>
        <dbReference type="ARBA" id="ARBA00022448"/>
    </source>
</evidence>
<dbReference type="GO" id="GO:0034220">
    <property type="term" value="P:monoatomic ion transmembrane transport"/>
    <property type="evidence" value="ECO:0007669"/>
    <property type="project" value="InterPro"/>
</dbReference>
<dbReference type="InterPro" id="IPR050298">
    <property type="entry name" value="Gram-neg_bact_OMP"/>
</dbReference>
<dbReference type="AlphaFoldDB" id="F2LCD5"/>
<keyword evidence="9" id="KW-0472">Membrane</keyword>
<accession>F2LCD5</accession>
<keyword evidence="8" id="KW-0626">Porin</keyword>
<dbReference type="PANTHER" id="PTHR34501">
    <property type="entry name" value="PROTEIN YDDL-RELATED"/>
    <property type="match status" value="1"/>
</dbReference>
<organism evidence="13 14">
    <name type="scientific">Burkholderia gladioli (strain BSR3)</name>
    <dbReference type="NCBI Taxonomy" id="999541"/>
    <lineage>
        <taxon>Bacteria</taxon>
        <taxon>Pseudomonadati</taxon>
        <taxon>Pseudomonadota</taxon>
        <taxon>Betaproteobacteria</taxon>
        <taxon>Burkholderiales</taxon>
        <taxon>Burkholderiaceae</taxon>
        <taxon>Burkholderia</taxon>
    </lineage>
</organism>